<proteinExistence type="predicted"/>
<sequence>MSYDLAVWFETRTLSDDEVLAVYDVMIDADPDPRPAHPAVSAFLDDLTARYPVGDLDDPWSAEPCAVVDGVLLSVMYSRADEFRSVVTELARQHGLLCFDASSDVVRTFARAGAFTLWSAEGFRCADPSHEQLLAAVGRMSETNNYIVLERGAENSEVYIQSLVSDGALTLEHREGSADRHYATRAADRVELAGAFAAFLAGDEEWKTRFTWERVDLS</sequence>
<comment type="caution">
    <text evidence="1">The sequence shown here is derived from an EMBL/GenBank/DDBJ whole genome shotgun (WGS) entry which is preliminary data.</text>
</comment>
<dbReference type="Proteomes" id="UP000680865">
    <property type="component" value="Unassembled WGS sequence"/>
</dbReference>
<accession>A0A919SLN6</accession>
<dbReference type="EMBL" id="BOQP01000017">
    <property type="protein sequence ID" value="GIM73911.1"/>
    <property type="molecule type" value="Genomic_DNA"/>
</dbReference>
<evidence type="ECO:0000313" key="1">
    <source>
        <dbReference type="EMBL" id="GIM73911.1"/>
    </source>
</evidence>
<dbReference type="RefSeq" id="WP_212998510.1">
    <property type="nucleotide sequence ID" value="NZ_BAAATW010000012.1"/>
</dbReference>
<organism evidence="1 2">
    <name type="scientific">Winogradskya consettensis</name>
    <dbReference type="NCBI Taxonomy" id="113560"/>
    <lineage>
        <taxon>Bacteria</taxon>
        <taxon>Bacillati</taxon>
        <taxon>Actinomycetota</taxon>
        <taxon>Actinomycetes</taxon>
        <taxon>Micromonosporales</taxon>
        <taxon>Micromonosporaceae</taxon>
        <taxon>Winogradskya</taxon>
    </lineage>
</organism>
<gene>
    <name evidence="1" type="ORF">Aco04nite_37780</name>
</gene>
<dbReference type="AlphaFoldDB" id="A0A919SLN6"/>
<keyword evidence="2" id="KW-1185">Reference proteome</keyword>
<protein>
    <submittedName>
        <fullName evidence="1">Uncharacterized protein</fullName>
    </submittedName>
</protein>
<name>A0A919SLN6_9ACTN</name>
<evidence type="ECO:0000313" key="2">
    <source>
        <dbReference type="Proteomes" id="UP000680865"/>
    </source>
</evidence>
<reference evidence="1" key="1">
    <citation type="submission" date="2021-03" db="EMBL/GenBank/DDBJ databases">
        <title>Whole genome shotgun sequence of Actinoplanes consettensis NBRC 14913.</title>
        <authorList>
            <person name="Komaki H."/>
            <person name="Tamura T."/>
        </authorList>
    </citation>
    <scope>NUCLEOTIDE SEQUENCE</scope>
    <source>
        <strain evidence="1">NBRC 14913</strain>
    </source>
</reference>